<dbReference type="GO" id="GO:0004497">
    <property type="term" value="F:monooxygenase activity"/>
    <property type="evidence" value="ECO:0007669"/>
    <property type="project" value="InterPro"/>
</dbReference>
<evidence type="ECO:0000313" key="3">
    <source>
        <dbReference type="Proteomes" id="UP000637239"/>
    </source>
</evidence>
<proteinExistence type="predicted"/>
<dbReference type="GO" id="GO:0005506">
    <property type="term" value="F:iron ion binding"/>
    <property type="evidence" value="ECO:0007669"/>
    <property type="project" value="InterPro"/>
</dbReference>
<dbReference type="KEGG" id="ache:ACHE_10596S"/>
<dbReference type="Proteomes" id="UP000637239">
    <property type="component" value="Chromosome 1"/>
</dbReference>
<dbReference type="GO" id="GO:0020037">
    <property type="term" value="F:heme binding"/>
    <property type="evidence" value="ECO:0007669"/>
    <property type="project" value="InterPro"/>
</dbReference>
<evidence type="ECO:0000313" key="2">
    <source>
        <dbReference type="EMBL" id="BCR83194.1"/>
    </source>
</evidence>
<accession>A0A7R7ZJ53</accession>
<reference evidence="2" key="1">
    <citation type="submission" date="2021-01" db="EMBL/GenBank/DDBJ databases">
        <authorList>
            <consortium name="Aspergillus chevalieri M1 genome sequencing consortium"/>
            <person name="Kazuki M."/>
            <person name="Futagami T."/>
        </authorList>
    </citation>
    <scope>NUCLEOTIDE SEQUENCE</scope>
    <source>
        <strain evidence="2">M1</strain>
    </source>
</reference>
<name>A0A7R7ZJ53_ASPCH</name>
<feature type="compositionally biased region" description="Polar residues" evidence="1">
    <location>
        <begin position="106"/>
        <end position="117"/>
    </location>
</feature>
<dbReference type="InterPro" id="IPR036396">
    <property type="entry name" value="Cyt_P450_sf"/>
</dbReference>
<organism evidence="2 3">
    <name type="scientific">Aspergillus chevalieri</name>
    <name type="common">Eurotium chevalieri</name>
    <dbReference type="NCBI Taxonomy" id="182096"/>
    <lineage>
        <taxon>Eukaryota</taxon>
        <taxon>Fungi</taxon>
        <taxon>Dikarya</taxon>
        <taxon>Ascomycota</taxon>
        <taxon>Pezizomycotina</taxon>
        <taxon>Eurotiomycetes</taxon>
        <taxon>Eurotiomycetidae</taxon>
        <taxon>Eurotiales</taxon>
        <taxon>Aspergillaceae</taxon>
        <taxon>Aspergillus</taxon>
        <taxon>Aspergillus subgen. Aspergillus</taxon>
    </lineage>
</organism>
<reference evidence="2" key="2">
    <citation type="submission" date="2021-02" db="EMBL/GenBank/DDBJ databases">
        <title>Aspergillus chevalieri M1 genome sequence.</title>
        <authorList>
            <person name="Kadooka C."/>
            <person name="Mori K."/>
            <person name="Futagami T."/>
        </authorList>
    </citation>
    <scope>NUCLEOTIDE SEQUENCE</scope>
    <source>
        <strain evidence="2">M1</strain>
    </source>
</reference>
<sequence>MEVYGAPHMIQLYDMMEKWSKVMEPGNTPPVDIYSFLYYIPQRFLGNWIGRAQGVNTEINELYAEYLNRVSQRRREVGSTGSFINIVMDQNEKLDLNRHRQRLGPSPQQSPLSEPRL</sequence>
<dbReference type="AlphaFoldDB" id="A0A7R7ZJ53"/>
<dbReference type="GO" id="GO:0016705">
    <property type="term" value="F:oxidoreductase activity, acting on paired donors, with incorporation or reduction of molecular oxygen"/>
    <property type="evidence" value="ECO:0007669"/>
    <property type="project" value="InterPro"/>
</dbReference>
<gene>
    <name evidence="2" type="ORF">ACHE_10596S</name>
</gene>
<protein>
    <submittedName>
        <fullName evidence="2">Uncharacterized protein</fullName>
    </submittedName>
</protein>
<dbReference type="Gene3D" id="1.10.630.10">
    <property type="entry name" value="Cytochrome P450"/>
    <property type="match status" value="1"/>
</dbReference>
<evidence type="ECO:0000256" key="1">
    <source>
        <dbReference type="SAM" id="MobiDB-lite"/>
    </source>
</evidence>
<dbReference type="GeneID" id="66977553"/>
<dbReference type="EMBL" id="AP024416">
    <property type="protein sequence ID" value="BCR83194.1"/>
    <property type="molecule type" value="Genomic_DNA"/>
</dbReference>
<dbReference type="RefSeq" id="XP_043131716.1">
    <property type="nucleotide sequence ID" value="XM_043281030.1"/>
</dbReference>
<feature type="region of interest" description="Disordered" evidence="1">
    <location>
        <begin position="95"/>
        <end position="117"/>
    </location>
</feature>
<keyword evidence="3" id="KW-1185">Reference proteome</keyword>